<dbReference type="Proteomes" id="UP001189122">
    <property type="component" value="Unassembled WGS sequence"/>
</dbReference>
<comment type="pathway">
    <text evidence="1">Lipid metabolism; prostaglandin biosynthesis.</text>
</comment>
<accession>A0A7I8IDY4</accession>
<evidence type="ECO:0000256" key="4">
    <source>
        <dbReference type="ARBA" id="ARBA00019474"/>
    </source>
</evidence>
<evidence type="ECO:0000256" key="17">
    <source>
        <dbReference type="ARBA" id="ARBA00031041"/>
    </source>
</evidence>
<evidence type="ECO:0000256" key="2">
    <source>
        <dbReference type="ARBA" id="ARBA00007409"/>
    </source>
</evidence>
<evidence type="ECO:0000256" key="5">
    <source>
        <dbReference type="ARBA" id="ARBA00022501"/>
    </source>
</evidence>
<dbReference type="PROSITE" id="PS00195">
    <property type="entry name" value="GLUTAREDOXIN_1"/>
    <property type="match status" value="1"/>
</dbReference>
<evidence type="ECO:0000256" key="18">
    <source>
        <dbReference type="ARBA" id="ARBA00037847"/>
    </source>
</evidence>
<comment type="catalytic activity">
    <reaction evidence="16">
        <text>prostaglandin H2 = prostaglandin E2</text>
        <dbReference type="Rhea" id="RHEA:12893"/>
        <dbReference type="ChEBI" id="CHEBI:57405"/>
        <dbReference type="ChEBI" id="CHEBI:606564"/>
        <dbReference type="EC" id="5.3.99.3"/>
    </reaction>
    <physiologicalReaction direction="left-to-right" evidence="16">
        <dbReference type="Rhea" id="RHEA:12894"/>
    </physiologicalReaction>
</comment>
<evidence type="ECO:0000256" key="13">
    <source>
        <dbReference type="ARBA" id="ARBA00023160"/>
    </source>
</evidence>
<dbReference type="InterPro" id="IPR034334">
    <property type="entry name" value="PGES2"/>
</dbReference>
<dbReference type="GO" id="GO:0012505">
    <property type="term" value="C:endomembrane system"/>
    <property type="evidence" value="ECO:0007669"/>
    <property type="project" value="UniProtKB-SubCell"/>
</dbReference>
<gene>
    <name evidence="20" type="ORF">SI7747_02002540</name>
</gene>
<keyword evidence="11" id="KW-0443">Lipid metabolism</keyword>
<dbReference type="PANTHER" id="PTHR12782">
    <property type="entry name" value="MICROSOMAL PROSTAGLANDIN E SYNTHASE-2"/>
    <property type="match status" value="1"/>
</dbReference>
<dbReference type="Pfam" id="PF13417">
    <property type="entry name" value="GST_N_3"/>
    <property type="match status" value="1"/>
</dbReference>
<evidence type="ECO:0000256" key="16">
    <source>
        <dbReference type="ARBA" id="ARBA00023931"/>
    </source>
</evidence>
<dbReference type="EMBL" id="LR743589">
    <property type="protein sequence ID" value="CAA2616318.1"/>
    <property type="molecule type" value="Genomic_DNA"/>
</dbReference>
<dbReference type="InterPro" id="IPR004045">
    <property type="entry name" value="Glutathione_S-Trfase_N"/>
</dbReference>
<evidence type="ECO:0000256" key="14">
    <source>
        <dbReference type="ARBA" id="ARBA00023235"/>
    </source>
</evidence>
<dbReference type="PANTHER" id="PTHR12782:SF5">
    <property type="entry name" value="PROSTAGLANDIN E SYNTHASE 2"/>
    <property type="match status" value="1"/>
</dbReference>
<dbReference type="SUPFAM" id="SSF52833">
    <property type="entry name" value="Thioredoxin-like"/>
    <property type="match status" value="1"/>
</dbReference>
<dbReference type="InterPro" id="IPR036249">
    <property type="entry name" value="Thioredoxin-like_sf"/>
</dbReference>
<keyword evidence="10" id="KW-1133">Transmembrane helix</keyword>
<dbReference type="PROSITE" id="PS50404">
    <property type="entry name" value="GST_NTER"/>
    <property type="match status" value="1"/>
</dbReference>
<proteinExistence type="inferred from homology"/>
<evidence type="ECO:0000256" key="8">
    <source>
        <dbReference type="ARBA" id="ARBA00022692"/>
    </source>
</evidence>
<evidence type="ECO:0000256" key="11">
    <source>
        <dbReference type="ARBA" id="ARBA00023098"/>
    </source>
</evidence>
<dbReference type="EC" id="5.3.99.3" evidence="3"/>
<protein>
    <recommendedName>
        <fullName evidence="4">Prostaglandin E synthase 2</fullName>
        <ecNumber evidence="3">5.3.99.3</ecNumber>
    </recommendedName>
    <alternativeName>
        <fullName evidence="17">Microsomal prostaglandin E synthase 2</fullName>
    </alternativeName>
</protein>
<dbReference type="GO" id="GO:0005739">
    <property type="term" value="C:mitochondrion"/>
    <property type="evidence" value="ECO:0007669"/>
    <property type="project" value="TreeGrafter"/>
</dbReference>
<dbReference type="InterPro" id="IPR034335">
    <property type="entry name" value="PGES2_C"/>
</dbReference>
<dbReference type="UniPathway" id="UPA00662"/>
<keyword evidence="14" id="KW-0413">Isomerase</keyword>
<dbReference type="GO" id="GO:0001516">
    <property type="term" value="P:prostaglandin biosynthetic process"/>
    <property type="evidence" value="ECO:0007669"/>
    <property type="project" value="UniProtKB-UniPathway"/>
</dbReference>
<keyword evidence="13" id="KW-0275">Fatty acid biosynthesis</keyword>
<comment type="catalytic activity">
    <reaction evidence="15">
        <text>prostaglandin H2 = (12S)-hydroxy-(5Z,8E,10E)-heptadecatrienoate + malonaldehyde</text>
        <dbReference type="Rhea" id="RHEA:48644"/>
        <dbReference type="ChEBI" id="CHEBI:57405"/>
        <dbReference type="ChEBI" id="CHEBI:90694"/>
        <dbReference type="ChEBI" id="CHEBI:566274"/>
    </reaction>
    <physiologicalReaction direction="left-to-right" evidence="15">
        <dbReference type="Rhea" id="RHEA:48645"/>
    </physiologicalReaction>
</comment>
<sequence length="249" mass="28287">MALVTVAESKEPPSRDLLPKEVVLYQYEACPFCNKVKAFLDYHDIPYKVVEVNPLSKKEIKWSEYQKVPILVVDGEQLINSSDIMKNMSSRIHPESSVLAAEEEAKWFRWVDDHLVHVLSPNIYRTTSEALESFDYITKNGNFTWLERCTSKYAGAAIMYFVSMKLKKKYNITDERGALYEAAETWIKALDGRDFLGGSRPNLADLAVFGVLRPIRHLSAGKDMVQNTGIGEWLQRMELAVGGSSRVES</sequence>
<keyword evidence="12" id="KW-0472">Membrane</keyword>
<dbReference type="InterPro" id="IPR011767">
    <property type="entry name" value="GLR_AS"/>
</dbReference>
<dbReference type="PROSITE" id="PS51354">
    <property type="entry name" value="GLUTAREDOXIN_2"/>
    <property type="match status" value="1"/>
</dbReference>
<evidence type="ECO:0000256" key="6">
    <source>
        <dbReference type="ARBA" id="ARBA00022516"/>
    </source>
</evidence>
<dbReference type="InterPro" id="IPR036282">
    <property type="entry name" value="Glutathione-S-Trfase_C_sf"/>
</dbReference>
<dbReference type="SUPFAM" id="SSF47616">
    <property type="entry name" value="GST C-terminal domain-like"/>
    <property type="match status" value="1"/>
</dbReference>
<keyword evidence="21" id="KW-1185">Reference proteome</keyword>
<feature type="domain" description="GST N-terminal" evidence="19">
    <location>
        <begin position="20"/>
        <end position="97"/>
    </location>
</feature>
<dbReference type="SFLD" id="SFLDG01203">
    <property type="entry name" value="Prostaglandin_E_synthase_like1"/>
    <property type="match status" value="1"/>
</dbReference>
<comment type="similarity">
    <text evidence="2">Belongs to the GST superfamily.</text>
</comment>
<comment type="subcellular location">
    <subcellularLocation>
        <location evidence="18">Endomembrane system</location>
        <topology evidence="18">Single-pass membrane protein</topology>
    </subcellularLocation>
</comment>
<keyword evidence="6" id="KW-0444">Lipid biosynthesis</keyword>
<organism evidence="20">
    <name type="scientific">Spirodela intermedia</name>
    <name type="common">Intermediate duckweed</name>
    <dbReference type="NCBI Taxonomy" id="51605"/>
    <lineage>
        <taxon>Eukaryota</taxon>
        <taxon>Viridiplantae</taxon>
        <taxon>Streptophyta</taxon>
        <taxon>Embryophyta</taxon>
        <taxon>Tracheophyta</taxon>
        <taxon>Spermatophyta</taxon>
        <taxon>Magnoliopsida</taxon>
        <taxon>Liliopsida</taxon>
        <taxon>Araceae</taxon>
        <taxon>Lemnoideae</taxon>
        <taxon>Spirodela</taxon>
    </lineage>
</organism>
<dbReference type="Pfam" id="PF13410">
    <property type="entry name" value="GST_C_2"/>
    <property type="match status" value="1"/>
</dbReference>
<dbReference type="GO" id="GO:0050220">
    <property type="term" value="F:prostaglandin-E synthase activity"/>
    <property type="evidence" value="ECO:0007669"/>
    <property type="project" value="UniProtKB-EC"/>
</dbReference>
<evidence type="ECO:0000256" key="1">
    <source>
        <dbReference type="ARBA" id="ARBA00004702"/>
    </source>
</evidence>
<dbReference type="CDD" id="cd03197">
    <property type="entry name" value="GST_C_mPGES2"/>
    <property type="match status" value="1"/>
</dbReference>
<evidence type="ECO:0000256" key="9">
    <source>
        <dbReference type="ARBA" id="ARBA00022832"/>
    </source>
</evidence>
<dbReference type="Gene3D" id="3.40.30.10">
    <property type="entry name" value="Glutaredoxin"/>
    <property type="match status" value="1"/>
</dbReference>
<reference evidence="20 21" key="1">
    <citation type="submission" date="2019-12" db="EMBL/GenBank/DDBJ databases">
        <authorList>
            <person name="Scholz U."/>
            <person name="Mascher M."/>
            <person name="Fiebig A."/>
        </authorList>
    </citation>
    <scope>NUCLEOTIDE SEQUENCE</scope>
</reference>
<keyword evidence="8" id="KW-0812">Transmembrane</keyword>
<dbReference type="AlphaFoldDB" id="A0A7I8IDY4"/>
<evidence type="ECO:0000313" key="20">
    <source>
        <dbReference type="EMBL" id="CAA2616318.1"/>
    </source>
</evidence>
<dbReference type="SFLD" id="SFLDG01182">
    <property type="entry name" value="Prostaglandin_E_synthase_like"/>
    <property type="match status" value="1"/>
</dbReference>
<evidence type="ECO:0000256" key="7">
    <source>
        <dbReference type="ARBA" id="ARBA00022585"/>
    </source>
</evidence>
<keyword evidence="5" id="KW-0644">Prostaglandin metabolism</keyword>
<evidence type="ECO:0000313" key="21">
    <source>
        <dbReference type="Proteomes" id="UP001189122"/>
    </source>
</evidence>
<evidence type="ECO:0000256" key="12">
    <source>
        <dbReference type="ARBA" id="ARBA00023136"/>
    </source>
</evidence>
<keyword evidence="7" id="KW-0643">Prostaglandin biosynthesis</keyword>
<evidence type="ECO:0000259" key="19">
    <source>
        <dbReference type="PROSITE" id="PS50404"/>
    </source>
</evidence>
<evidence type="ECO:0000256" key="15">
    <source>
        <dbReference type="ARBA" id="ARBA00023930"/>
    </source>
</evidence>
<dbReference type="InterPro" id="IPR040079">
    <property type="entry name" value="Glutathione_S-Trfase"/>
</dbReference>
<evidence type="ECO:0000256" key="10">
    <source>
        <dbReference type="ARBA" id="ARBA00022989"/>
    </source>
</evidence>
<dbReference type="Gene3D" id="1.20.1050.10">
    <property type="match status" value="1"/>
</dbReference>
<name>A0A7I8IDY4_SPIIN</name>
<evidence type="ECO:0000256" key="3">
    <source>
        <dbReference type="ARBA" id="ARBA00012203"/>
    </source>
</evidence>
<dbReference type="SFLD" id="SFLDS00019">
    <property type="entry name" value="Glutathione_Transferase_(cytos"/>
    <property type="match status" value="1"/>
</dbReference>
<keyword evidence="9" id="KW-0276">Fatty acid metabolism</keyword>
<dbReference type="EMBL" id="CACRZD030000002">
    <property type="protein sequence ID" value="CAA6656000.1"/>
    <property type="molecule type" value="Genomic_DNA"/>
</dbReference>